<keyword evidence="5 6" id="KW-0472">Membrane</keyword>
<dbReference type="CDD" id="cd15904">
    <property type="entry name" value="TSPO_MBR"/>
    <property type="match status" value="1"/>
</dbReference>
<dbReference type="GeneID" id="80874804"/>
<dbReference type="AlphaFoldDB" id="A0AAE9W8I4"/>
<feature type="transmembrane region" description="Helical" evidence="6">
    <location>
        <begin position="52"/>
        <end position="69"/>
    </location>
</feature>
<evidence type="ECO:0000256" key="3">
    <source>
        <dbReference type="ARBA" id="ARBA00022692"/>
    </source>
</evidence>
<gene>
    <name evidence="7" type="primary">tps0</name>
    <name evidence="7" type="ORF">SOMG_01322</name>
</gene>
<evidence type="ECO:0000256" key="1">
    <source>
        <dbReference type="ARBA" id="ARBA00004141"/>
    </source>
</evidence>
<dbReference type="InterPro" id="IPR004307">
    <property type="entry name" value="TspO_MBR"/>
</dbReference>
<feature type="transmembrane region" description="Helical" evidence="6">
    <location>
        <begin position="115"/>
        <end position="136"/>
    </location>
</feature>
<name>A0AAE9W8I4_9SCHI</name>
<dbReference type="Pfam" id="PF03073">
    <property type="entry name" value="TspO_MBR"/>
    <property type="match status" value="1"/>
</dbReference>
<keyword evidence="3 6" id="KW-0812">Transmembrane</keyword>
<evidence type="ECO:0000256" key="2">
    <source>
        <dbReference type="ARBA" id="ARBA00007524"/>
    </source>
</evidence>
<dbReference type="KEGG" id="som:SOMG_01322"/>
<dbReference type="FunFam" id="1.20.1260.100:FF:000001">
    <property type="entry name" value="translocator protein 2"/>
    <property type="match status" value="1"/>
</dbReference>
<accession>A0AAE9W8I4</accession>
<sequence length="164" mass="18347">MDLNYKIFTSISQTWWTAGLVPTAFGWLTASVNKKSVDIYNKSRKPRFHPPAYLFGPVWTALYFAMGYASHLAYRADPLLITNAGRKGAALYLTQLALNVAWMPLFLYGKPKLALVNIGALTGMVGWLVKTWWPIAPTASKILIPYLAWLGYAGYLNFGHCLLN</sequence>
<proteinExistence type="inferred from homology"/>
<keyword evidence="8" id="KW-1185">Reference proteome</keyword>
<feature type="transmembrane region" description="Helical" evidence="6">
    <location>
        <begin position="142"/>
        <end position="163"/>
    </location>
</feature>
<dbReference type="EMBL" id="CP115611">
    <property type="protein sequence ID" value="WBW70821.1"/>
    <property type="molecule type" value="Genomic_DNA"/>
</dbReference>
<keyword evidence="4 6" id="KW-1133">Transmembrane helix</keyword>
<comment type="similarity">
    <text evidence="2">Belongs to the TspO/BZRP family.</text>
</comment>
<evidence type="ECO:0000313" key="7">
    <source>
        <dbReference type="EMBL" id="WBW70821.1"/>
    </source>
</evidence>
<evidence type="ECO:0000313" key="8">
    <source>
        <dbReference type="Proteomes" id="UP001212411"/>
    </source>
</evidence>
<dbReference type="PANTHER" id="PTHR10057:SF0">
    <property type="entry name" value="TRANSLOCATOR PROTEIN"/>
    <property type="match status" value="1"/>
</dbReference>
<dbReference type="Proteomes" id="UP001212411">
    <property type="component" value="Chromosome 1"/>
</dbReference>
<dbReference type="Gene3D" id="1.20.1260.100">
    <property type="entry name" value="TspO/MBR protein"/>
    <property type="match status" value="1"/>
</dbReference>
<evidence type="ECO:0000256" key="6">
    <source>
        <dbReference type="SAM" id="Phobius"/>
    </source>
</evidence>
<dbReference type="InterPro" id="IPR038330">
    <property type="entry name" value="TspO/MBR-related_sf"/>
</dbReference>
<dbReference type="RefSeq" id="XP_056035064.1">
    <property type="nucleotide sequence ID" value="XM_056180115.1"/>
</dbReference>
<dbReference type="PANTHER" id="PTHR10057">
    <property type="entry name" value="PERIPHERAL-TYPE BENZODIAZEPINE RECEPTOR"/>
    <property type="match status" value="1"/>
</dbReference>
<protein>
    <submittedName>
        <fullName evidence="7">Mitochondrial outer membrane protein, TspO/MBR-related, implicated in lipid/sterol transport, tspO</fullName>
    </submittedName>
</protein>
<dbReference type="GO" id="GO:0005741">
    <property type="term" value="C:mitochondrial outer membrane"/>
    <property type="evidence" value="ECO:0007669"/>
    <property type="project" value="TreeGrafter"/>
</dbReference>
<evidence type="ECO:0000256" key="4">
    <source>
        <dbReference type="ARBA" id="ARBA00022989"/>
    </source>
</evidence>
<reference evidence="7 8" key="1">
    <citation type="journal article" date="2023" name="G3 (Bethesda)">
        <title>A high-quality reference genome for the fission yeast Schizosaccharomyces osmophilus.</title>
        <authorList>
            <person name="Jia G.S."/>
            <person name="Zhang W.C."/>
            <person name="Liang Y."/>
            <person name="Liu X.H."/>
            <person name="Rhind N."/>
            <person name="Pidoux A."/>
            <person name="Brysch-Herzberg M."/>
            <person name="Du L.L."/>
        </authorList>
    </citation>
    <scope>NUCLEOTIDE SEQUENCE [LARGE SCALE GENOMIC DNA]</scope>
    <source>
        <strain evidence="7 8">CBS 15793</strain>
    </source>
</reference>
<comment type="subcellular location">
    <subcellularLocation>
        <location evidence="1">Membrane</location>
        <topology evidence="1">Multi-pass membrane protein</topology>
    </subcellularLocation>
</comment>
<dbReference type="GO" id="GO:0033013">
    <property type="term" value="P:tetrapyrrole metabolic process"/>
    <property type="evidence" value="ECO:0007669"/>
    <property type="project" value="UniProtKB-ARBA"/>
</dbReference>
<organism evidence="7 8">
    <name type="scientific">Schizosaccharomyces osmophilus</name>
    <dbReference type="NCBI Taxonomy" id="2545709"/>
    <lineage>
        <taxon>Eukaryota</taxon>
        <taxon>Fungi</taxon>
        <taxon>Dikarya</taxon>
        <taxon>Ascomycota</taxon>
        <taxon>Taphrinomycotina</taxon>
        <taxon>Schizosaccharomycetes</taxon>
        <taxon>Schizosaccharomycetales</taxon>
        <taxon>Schizosaccharomycetaceae</taxon>
        <taxon>Schizosaccharomyces</taxon>
    </lineage>
</organism>
<feature type="transmembrane region" description="Helical" evidence="6">
    <location>
        <begin position="89"/>
        <end position="108"/>
    </location>
</feature>
<feature type="transmembrane region" description="Helical" evidence="6">
    <location>
        <begin position="15"/>
        <end position="32"/>
    </location>
</feature>
<dbReference type="PIRSF" id="PIRSF005859">
    <property type="entry name" value="PBR"/>
    <property type="match status" value="1"/>
</dbReference>
<evidence type="ECO:0000256" key="5">
    <source>
        <dbReference type="ARBA" id="ARBA00023136"/>
    </source>
</evidence>